<protein>
    <submittedName>
        <fullName evidence="4">Uncharacterized protein LOC106468862 isoform X2</fullName>
    </submittedName>
</protein>
<feature type="domain" description="JmjC" evidence="2">
    <location>
        <begin position="297"/>
        <end position="419"/>
    </location>
</feature>
<dbReference type="Pfam" id="PF13621">
    <property type="entry name" value="Cupin_8"/>
    <property type="match status" value="1"/>
</dbReference>
<dbReference type="PANTHER" id="PTHR12480">
    <property type="entry name" value="ARGININE DEMETHYLASE AND LYSYL-HYDROXYLASE JMJD"/>
    <property type="match status" value="1"/>
</dbReference>
<dbReference type="RefSeq" id="XP_022252932.1">
    <property type="nucleotide sequence ID" value="XM_022397224.1"/>
</dbReference>
<gene>
    <name evidence="4" type="primary">LOC106468862</name>
</gene>
<dbReference type="InterPro" id="IPR003347">
    <property type="entry name" value="JmjC_dom"/>
</dbReference>
<dbReference type="PANTHER" id="PTHR12480:SF22">
    <property type="entry name" value="JMJC DOMAIN-CONTAINING PROTEIN"/>
    <property type="match status" value="1"/>
</dbReference>
<accession>A0ABM1TAM6</accession>
<dbReference type="InterPro" id="IPR050910">
    <property type="entry name" value="JMJD6_ArgDemeth/LysHydrox"/>
</dbReference>
<name>A0ABM1TAM6_LIMPO</name>
<evidence type="ECO:0000259" key="2">
    <source>
        <dbReference type="PROSITE" id="PS51184"/>
    </source>
</evidence>
<evidence type="ECO:0000313" key="3">
    <source>
        <dbReference type="Proteomes" id="UP000694941"/>
    </source>
</evidence>
<reference evidence="4" key="1">
    <citation type="submission" date="2025-08" db="UniProtKB">
        <authorList>
            <consortium name="RefSeq"/>
        </authorList>
    </citation>
    <scope>IDENTIFICATION</scope>
    <source>
        <tissue evidence="4">Muscle</tissue>
    </source>
</reference>
<dbReference type="InterPro" id="IPR041667">
    <property type="entry name" value="Cupin_8"/>
</dbReference>
<feature type="compositionally biased region" description="Polar residues" evidence="1">
    <location>
        <begin position="1"/>
        <end position="13"/>
    </location>
</feature>
<proteinExistence type="predicted"/>
<dbReference type="SUPFAM" id="SSF51197">
    <property type="entry name" value="Clavaminate synthase-like"/>
    <property type="match status" value="1"/>
</dbReference>
<organism evidence="3 4">
    <name type="scientific">Limulus polyphemus</name>
    <name type="common">Atlantic horseshoe crab</name>
    <dbReference type="NCBI Taxonomy" id="6850"/>
    <lineage>
        <taxon>Eukaryota</taxon>
        <taxon>Metazoa</taxon>
        <taxon>Ecdysozoa</taxon>
        <taxon>Arthropoda</taxon>
        <taxon>Chelicerata</taxon>
        <taxon>Merostomata</taxon>
        <taxon>Xiphosura</taxon>
        <taxon>Limulidae</taxon>
        <taxon>Limulus</taxon>
    </lineage>
</organism>
<keyword evidence="3" id="KW-1185">Reference proteome</keyword>
<dbReference type="GeneID" id="106468862"/>
<dbReference type="Gene3D" id="2.60.120.650">
    <property type="entry name" value="Cupin"/>
    <property type="match status" value="2"/>
</dbReference>
<dbReference type="Proteomes" id="UP000694941">
    <property type="component" value="Unplaced"/>
</dbReference>
<dbReference type="PROSITE" id="PS51184">
    <property type="entry name" value="JMJC"/>
    <property type="match status" value="1"/>
</dbReference>
<feature type="region of interest" description="Disordered" evidence="1">
    <location>
        <begin position="1"/>
        <end position="30"/>
    </location>
</feature>
<evidence type="ECO:0000313" key="4">
    <source>
        <dbReference type="RefSeq" id="XP_022252932.1"/>
    </source>
</evidence>
<evidence type="ECO:0000256" key="1">
    <source>
        <dbReference type="SAM" id="MobiDB-lite"/>
    </source>
</evidence>
<sequence>MTSKEGPSLQSSSKCKEDLSESPSLQSSSKLKEDNELYFITSWPPCDENPIIQGDDPAGSYSKVFYHDQKQCGSEDNLINNAAASVMRLENKTAYEIESVPAIKKFKRSSTAWEDEDINMQYAISILATWWKKQGQKSVKGKFSSTSSNPWTVLYSVLRTKEAKCFLKEKVVELKNGLARCSPVARTSCYVALASCYEALEEYNTAEELLKKAVISSSHKHNDILWLLAKVRRQLNIKHQQQVLARQLKAEQNLKLRKPRYVERRSAADLTVEEFHQKYARTRTPVVIRDVVNKMIQEEWNLNFICKVAEDFLKQTTPGSLYRDSWPSLFVAPAGITSELHVDAFGSNFWMALFVGQKRWTFFQEEDTAKLYPRYFHSLDPVFDVDLSDPRLDKFPLLSLAQPMECILQPGLLTYRTHP</sequence>